<dbReference type="EMBL" id="FOKG01000001">
    <property type="protein sequence ID" value="SFA75077.1"/>
    <property type="molecule type" value="Genomic_DNA"/>
</dbReference>
<gene>
    <name evidence="1" type="ORF">SAMN05216266_101215</name>
</gene>
<dbReference type="OrthoDB" id="9780674at2"/>
<dbReference type="PANTHER" id="PTHR42110">
    <property type="entry name" value="L-ASPARAGINASE, PUTATIVE (AFU_ORTHOLOGUE AFUA_3G11890)-RELATED"/>
    <property type="match status" value="1"/>
</dbReference>
<evidence type="ECO:0000313" key="1">
    <source>
        <dbReference type="EMBL" id="SFA75077.1"/>
    </source>
</evidence>
<dbReference type="Proteomes" id="UP000243799">
    <property type="component" value="Unassembled WGS sequence"/>
</dbReference>
<keyword evidence="2" id="KW-1185">Reference proteome</keyword>
<dbReference type="RefSeq" id="WP_091668082.1">
    <property type="nucleotide sequence ID" value="NZ_FOKG01000001.1"/>
</dbReference>
<accession>A0A1I0VGB7</accession>
<protein>
    <submittedName>
        <fullName evidence="1">Asparaginase</fullName>
    </submittedName>
</protein>
<dbReference type="InterPro" id="IPR010349">
    <property type="entry name" value="Asparaginase_II"/>
</dbReference>
<organism evidence="1 2">
    <name type="scientific">Amycolatopsis marina</name>
    <dbReference type="NCBI Taxonomy" id="490629"/>
    <lineage>
        <taxon>Bacteria</taxon>
        <taxon>Bacillati</taxon>
        <taxon>Actinomycetota</taxon>
        <taxon>Actinomycetes</taxon>
        <taxon>Pseudonocardiales</taxon>
        <taxon>Pseudonocardiaceae</taxon>
        <taxon>Amycolatopsis</taxon>
    </lineage>
</organism>
<evidence type="ECO:0000313" key="2">
    <source>
        <dbReference type="Proteomes" id="UP000243799"/>
    </source>
</evidence>
<proteinExistence type="predicted"/>
<name>A0A1I0VGB7_9PSEU</name>
<dbReference type="STRING" id="490629.SAMN05216266_101215"/>
<sequence>MNTSSLTAAANPALVEVVRSGFVESVHHGALVITNPDGSVRTAVGDVDIPVFPRSSNKPLQALGMLRAGLEIGDADLALACASHNGEPGHIDRTLTLLAAHGLDEQTLHCPPDYPLHEASRVAAIRDWPGKRRAAMNCSGKHAGMVVTCAQRGWPLENYEDAGHELQQVIAETVAELTGDPIAATAVDGCGAPLFAFSLTGLARAFGRLVTAGEGPERRVADAMRAHPWLVAGTGREDTLLMLTVEGLLAKGGAEGVHAIALPDGTAIALKVDDGAQRPRNPLLVAALDALGALPDNPAARSVLDGLGRGDGEVLGGGLPVGELRPTDQLRRSLEASSLQ</sequence>
<reference evidence="2" key="1">
    <citation type="submission" date="2016-10" db="EMBL/GenBank/DDBJ databases">
        <authorList>
            <person name="Varghese N."/>
            <person name="Submissions S."/>
        </authorList>
    </citation>
    <scope>NUCLEOTIDE SEQUENCE [LARGE SCALE GENOMIC DNA]</scope>
    <source>
        <strain evidence="2">CGMCC 4.3568</strain>
    </source>
</reference>
<dbReference type="Pfam" id="PF06089">
    <property type="entry name" value="Asparaginase_II"/>
    <property type="match status" value="1"/>
</dbReference>
<dbReference type="PANTHER" id="PTHR42110:SF1">
    <property type="entry name" value="L-ASPARAGINASE, PUTATIVE (AFU_ORTHOLOGUE AFUA_3G11890)-RELATED"/>
    <property type="match status" value="1"/>
</dbReference>
<dbReference type="AlphaFoldDB" id="A0A1I0VGB7"/>